<dbReference type="Pfam" id="PF14112">
    <property type="entry name" value="DUF4284"/>
    <property type="match status" value="1"/>
</dbReference>
<evidence type="ECO:0000313" key="1">
    <source>
        <dbReference type="EMBL" id="MDB0573982.1"/>
    </source>
</evidence>
<sequence>MGIDWFDDDFREAAFFEGSDLREEIAEFSYGSSFAEDAARDLGADRKEGENGVIVLYDFDYSARERGASSGRVRFVGSYDYEP</sequence>
<organism evidence="1 2">
    <name type="scientific">Ralstonia solanacearum</name>
    <name type="common">Pseudomonas solanacearum</name>
    <dbReference type="NCBI Taxonomy" id="305"/>
    <lineage>
        <taxon>Bacteria</taxon>
        <taxon>Pseudomonadati</taxon>
        <taxon>Pseudomonadota</taxon>
        <taxon>Betaproteobacteria</taxon>
        <taxon>Burkholderiales</taxon>
        <taxon>Burkholderiaceae</taxon>
        <taxon>Ralstonia</taxon>
        <taxon>Ralstonia solanacearum species complex</taxon>
    </lineage>
</organism>
<dbReference type="EMBL" id="JAIVFG010000090">
    <property type="protein sequence ID" value="MDB0573982.1"/>
    <property type="molecule type" value="Genomic_DNA"/>
</dbReference>
<dbReference type="Proteomes" id="UP001144050">
    <property type="component" value="Unassembled WGS sequence"/>
</dbReference>
<gene>
    <name evidence="1" type="ORF">LBW59_24935</name>
</gene>
<dbReference type="RefSeq" id="WP_307845675.1">
    <property type="nucleotide sequence ID" value="NZ_JACWNR010000004.1"/>
</dbReference>
<proteinExistence type="predicted"/>
<accession>A0AAW5ZV95</accession>
<dbReference type="AlphaFoldDB" id="A0AAW5ZV95"/>
<protein>
    <submittedName>
        <fullName evidence="1">Immunity 22 family protein</fullName>
    </submittedName>
</protein>
<comment type="caution">
    <text evidence="1">The sequence shown here is derived from an EMBL/GenBank/DDBJ whole genome shotgun (WGS) entry which is preliminary data.</text>
</comment>
<dbReference type="InterPro" id="IPR025560">
    <property type="entry name" value="Imm22"/>
</dbReference>
<reference evidence="1" key="1">
    <citation type="submission" date="2021-09" db="EMBL/GenBank/DDBJ databases">
        <title>Genomic analysis of Ralstonia spp.</title>
        <authorList>
            <person name="Aburjaile F."/>
            <person name="Ariute J.C."/>
            <person name="Pais A.K.L."/>
            <person name="Albuquerque G.M.R."/>
            <person name="Silva A.M.F."/>
            <person name="Brenig B."/>
            <person name="Azevedo V."/>
            <person name="Matiuzzi M."/>
            <person name="Ramos R."/>
            <person name="Goes-Neto A."/>
            <person name="Soares S."/>
            <person name="Iseppon A.M.B."/>
            <person name="Souza E."/>
            <person name="Gama M."/>
        </authorList>
    </citation>
    <scope>NUCLEOTIDE SEQUENCE</scope>
    <source>
        <strain evidence="1">CCRMRs91</strain>
    </source>
</reference>
<name>A0AAW5ZV95_RALSL</name>
<evidence type="ECO:0000313" key="2">
    <source>
        <dbReference type="Proteomes" id="UP001144050"/>
    </source>
</evidence>